<feature type="transmembrane region" description="Helical" evidence="1">
    <location>
        <begin position="36"/>
        <end position="56"/>
    </location>
</feature>
<evidence type="ECO:0000313" key="3">
    <source>
        <dbReference type="Proteomes" id="UP000193900"/>
    </source>
</evidence>
<proteinExistence type="predicted"/>
<keyword evidence="1" id="KW-1133">Transmembrane helix</keyword>
<dbReference type="Proteomes" id="UP000193900">
    <property type="component" value="Unassembled WGS sequence"/>
</dbReference>
<evidence type="ECO:0000256" key="1">
    <source>
        <dbReference type="SAM" id="Phobius"/>
    </source>
</evidence>
<keyword evidence="1" id="KW-0472">Membrane</keyword>
<keyword evidence="3" id="KW-1185">Reference proteome</keyword>
<gene>
    <name evidence="2" type="ORF">ROA7023_03615</name>
</gene>
<feature type="transmembrane region" description="Helical" evidence="1">
    <location>
        <begin position="108"/>
        <end position="129"/>
    </location>
</feature>
<dbReference type="Pfam" id="PF14108">
    <property type="entry name" value="ABA4-like"/>
    <property type="match status" value="1"/>
</dbReference>
<dbReference type="EMBL" id="FWFZ01000026">
    <property type="protein sequence ID" value="SLN72506.1"/>
    <property type="molecule type" value="Genomic_DNA"/>
</dbReference>
<keyword evidence="1" id="KW-0812">Transmembrane</keyword>
<dbReference type="RefSeq" id="WP_085880407.1">
    <property type="nucleotide sequence ID" value="NZ_FWFZ01000026.1"/>
</dbReference>
<protein>
    <recommendedName>
        <fullName evidence="4">DUF4281 domain-containing protein</fullName>
    </recommendedName>
</protein>
<reference evidence="2 3" key="1">
    <citation type="submission" date="2017-03" db="EMBL/GenBank/DDBJ databases">
        <authorList>
            <person name="Afonso C.L."/>
            <person name="Miller P.J."/>
            <person name="Scott M.A."/>
            <person name="Spackman E."/>
            <person name="Goraichik I."/>
            <person name="Dimitrov K.M."/>
            <person name="Suarez D.L."/>
            <person name="Swayne D.E."/>
        </authorList>
    </citation>
    <scope>NUCLEOTIDE SEQUENCE [LARGE SCALE GENOMIC DNA]</scope>
    <source>
        <strain evidence="2 3">CECT 7023</strain>
    </source>
</reference>
<dbReference type="OrthoDB" id="345237at2"/>
<dbReference type="InterPro" id="IPR025461">
    <property type="entry name" value="ABA4-like"/>
</dbReference>
<evidence type="ECO:0000313" key="2">
    <source>
        <dbReference type="EMBL" id="SLN72506.1"/>
    </source>
</evidence>
<sequence>MPDTSFSIASLAAMVGWTILIFAPRRWPLLNGVPRWAIPLALSVLYSGLVLANFSASGGGYGSIAEVRQLFASDQVLVAGWAHCLAFDLMIGAIMAERMDRAGVQRPWQAPVLCAILMFGPLGLLLAVLTEAGLRPVTRIIPQGAVT</sequence>
<name>A0A1Y5TZW4_9RHOB</name>
<organism evidence="2 3">
    <name type="scientific">Roseisalinus antarcticus</name>
    <dbReference type="NCBI Taxonomy" id="254357"/>
    <lineage>
        <taxon>Bacteria</taxon>
        <taxon>Pseudomonadati</taxon>
        <taxon>Pseudomonadota</taxon>
        <taxon>Alphaproteobacteria</taxon>
        <taxon>Rhodobacterales</taxon>
        <taxon>Roseobacteraceae</taxon>
        <taxon>Roseisalinus</taxon>
    </lineage>
</organism>
<evidence type="ECO:0008006" key="4">
    <source>
        <dbReference type="Google" id="ProtNLM"/>
    </source>
</evidence>
<dbReference type="AlphaFoldDB" id="A0A1Y5TZW4"/>
<accession>A0A1Y5TZW4</accession>
<feature type="transmembrane region" description="Helical" evidence="1">
    <location>
        <begin position="6"/>
        <end position="24"/>
    </location>
</feature>
<feature type="transmembrane region" description="Helical" evidence="1">
    <location>
        <begin position="76"/>
        <end position="96"/>
    </location>
</feature>